<dbReference type="SMART" id="SM00397">
    <property type="entry name" value="t_SNARE"/>
    <property type="match status" value="1"/>
</dbReference>
<dbReference type="PROSITE" id="PS50192">
    <property type="entry name" value="T_SNARE"/>
    <property type="match status" value="1"/>
</dbReference>
<keyword evidence="4 11" id="KW-0812">Transmembrane</keyword>
<keyword evidence="9 11" id="KW-0472">Membrane</keyword>
<accession>A0A9P6PSF9</accession>
<dbReference type="GO" id="GO:0006886">
    <property type="term" value="P:intracellular protein transport"/>
    <property type="evidence" value="ECO:0007669"/>
    <property type="project" value="TreeGrafter"/>
</dbReference>
<evidence type="ECO:0000256" key="11">
    <source>
        <dbReference type="SAM" id="Phobius"/>
    </source>
</evidence>
<keyword evidence="8" id="KW-0175">Coiled coil</keyword>
<evidence type="ECO:0000256" key="1">
    <source>
        <dbReference type="ARBA" id="ARBA00004409"/>
    </source>
</evidence>
<dbReference type="EMBL" id="JAAAJB010000608">
    <property type="protein sequence ID" value="KAG0253098.1"/>
    <property type="molecule type" value="Genomic_DNA"/>
</dbReference>
<keyword evidence="6 11" id="KW-1133">Transmembrane helix</keyword>
<dbReference type="InterPro" id="IPR010989">
    <property type="entry name" value="SNARE"/>
</dbReference>
<keyword evidence="14" id="KW-1185">Reference proteome</keyword>
<feature type="domain" description="T-SNARE coiled-coil homology" evidence="12">
    <location>
        <begin position="223"/>
        <end position="285"/>
    </location>
</feature>
<dbReference type="CDD" id="cd15845">
    <property type="entry name" value="SNARE_syntaxin16"/>
    <property type="match status" value="1"/>
</dbReference>
<dbReference type="GO" id="GO:0000139">
    <property type="term" value="C:Golgi membrane"/>
    <property type="evidence" value="ECO:0007669"/>
    <property type="project" value="UniProtKB-SubCell"/>
</dbReference>
<dbReference type="GO" id="GO:0048278">
    <property type="term" value="P:vesicle docking"/>
    <property type="evidence" value="ECO:0007669"/>
    <property type="project" value="TreeGrafter"/>
</dbReference>
<feature type="compositionally biased region" description="Basic and acidic residues" evidence="10">
    <location>
        <begin position="325"/>
        <end position="334"/>
    </location>
</feature>
<keyword evidence="3" id="KW-0813">Transport</keyword>
<keyword evidence="5" id="KW-0653">Protein transport</keyword>
<evidence type="ECO:0000313" key="14">
    <source>
        <dbReference type="Proteomes" id="UP000807716"/>
    </source>
</evidence>
<reference evidence="13" key="1">
    <citation type="journal article" date="2020" name="Fungal Divers.">
        <title>Resolving the Mortierellaceae phylogeny through synthesis of multi-gene phylogenetics and phylogenomics.</title>
        <authorList>
            <person name="Vandepol N."/>
            <person name="Liber J."/>
            <person name="Desiro A."/>
            <person name="Na H."/>
            <person name="Kennedy M."/>
            <person name="Barry K."/>
            <person name="Grigoriev I.V."/>
            <person name="Miller A.N."/>
            <person name="O'Donnell K."/>
            <person name="Stajich J.E."/>
            <person name="Bonito G."/>
        </authorList>
    </citation>
    <scope>NUCLEOTIDE SEQUENCE</scope>
    <source>
        <strain evidence="13">BC1065</strain>
    </source>
</reference>
<evidence type="ECO:0000256" key="10">
    <source>
        <dbReference type="SAM" id="MobiDB-lite"/>
    </source>
</evidence>
<dbReference type="InterPro" id="IPR000727">
    <property type="entry name" value="T_SNARE_dom"/>
</dbReference>
<evidence type="ECO:0000256" key="5">
    <source>
        <dbReference type="ARBA" id="ARBA00022927"/>
    </source>
</evidence>
<comment type="subcellular location">
    <subcellularLocation>
        <location evidence="1">Golgi apparatus membrane</location>
        <topology evidence="1">Single-pass type IV membrane protein</topology>
    </subcellularLocation>
</comment>
<proteinExistence type="inferred from homology"/>
<evidence type="ECO:0000256" key="8">
    <source>
        <dbReference type="ARBA" id="ARBA00023054"/>
    </source>
</evidence>
<comment type="caution">
    <text evidence="13">The sequence shown here is derived from an EMBL/GenBank/DDBJ whole genome shotgun (WGS) entry which is preliminary data.</text>
</comment>
<dbReference type="OrthoDB" id="10251371at2759"/>
<dbReference type="InterPro" id="IPR045242">
    <property type="entry name" value="Syntaxin"/>
</dbReference>
<gene>
    <name evidence="13" type="ORF">DFQ27_007655</name>
</gene>
<dbReference type="GO" id="GO:0006906">
    <property type="term" value="P:vesicle fusion"/>
    <property type="evidence" value="ECO:0007669"/>
    <property type="project" value="TreeGrafter"/>
</dbReference>
<dbReference type="GO" id="GO:0000149">
    <property type="term" value="F:SNARE binding"/>
    <property type="evidence" value="ECO:0007669"/>
    <property type="project" value="TreeGrafter"/>
</dbReference>
<dbReference type="Proteomes" id="UP000807716">
    <property type="component" value="Unassembled WGS sequence"/>
</dbReference>
<comment type="similarity">
    <text evidence="2">Belongs to the syntaxin family.</text>
</comment>
<evidence type="ECO:0000256" key="2">
    <source>
        <dbReference type="ARBA" id="ARBA00009063"/>
    </source>
</evidence>
<dbReference type="Pfam" id="PF05739">
    <property type="entry name" value="SNARE"/>
    <property type="match status" value="1"/>
</dbReference>
<keyword evidence="7" id="KW-0333">Golgi apparatus</keyword>
<dbReference type="PANTHER" id="PTHR19957:SF83">
    <property type="entry name" value="SYNTAXIN-16"/>
    <property type="match status" value="1"/>
</dbReference>
<evidence type="ECO:0000313" key="13">
    <source>
        <dbReference type="EMBL" id="KAG0253098.1"/>
    </source>
</evidence>
<feature type="compositionally biased region" description="Pro residues" evidence="10">
    <location>
        <begin position="345"/>
        <end position="354"/>
    </location>
</feature>
<dbReference type="GO" id="GO:0005484">
    <property type="term" value="F:SNAP receptor activity"/>
    <property type="evidence" value="ECO:0007669"/>
    <property type="project" value="TreeGrafter"/>
</dbReference>
<evidence type="ECO:0000259" key="12">
    <source>
        <dbReference type="PROSITE" id="PS50192"/>
    </source>
</evidence>
<protein>
    <recommendedName>
        <fullName evidence="12">t-SNARE coiled-coil homology domain-containing protein</fullName>
    </recommendedName>
</protein>
<dbReference type="GO" id="GO:0031201">
    <property type="term" value="C:SNARE complex"/>
    <property type="evidence" value="ECO:0007669"/>
    <property type="project" value="TreeGrafter"/>
</dbReference>
<sequence length="354" mass="40820">MATRSRTLLFLQFRNSYAGSHAAALRQQYTQQQQQLQQQHALSDGFDNGNERVGLMDSTETTIELMMLPPKWVDIVDEVNEELERIKVNIQKLEALHKKHLLPGFDDRIQEERDIERLTDEITAQFHTCQRWIKQVQNDSRHSSSNQELTMARNVQMSLAQKVQEVSQGFRKKQNTYMQRIRGVELRNKDLYNMNPMDTTVTDGTDVEQGFTSSQLAFADQSHTAITQREQEINHIAKSIFQLADIFKDLQAMVIDQGTLLDRIDYNVEQTNSHMQDAVFELEEGEKYQKQARKRKIMLLLILIIAGLIIILIFKPKRSAAPQTEAKHPVDRPPDTTIGKLINKPPIPPIDPPH</sequence>
<dbReference type="PANTHER" id="PTHR19957">
    <property type="entry name" value="SYNTAXIN"/>
    <property type="match status" value="1"/>
</dbReference>
<feature type="transmembrane region" description="Helical" evidence="11">
    <location>
        <begin position="297"/>
        <end position="314"/>
    </location>
</feature>
<feature type="region of interest" description="Disordered" evidence="10">
    <location>
        <begin position="321"/>
        <end position="354"/>
    </location>
</feature>
<dbReference type="Gene3D" id="1.20.58.70">
    <property type="match status" value="1"/>
</dbReference>
<name>A0A9P6PSF9_9FUNG</name>
<evidence type="ECO:0000256" key="6">
    <source>
        <dbReference type="ARBA" id="ARBA00022989"/>
    </source>
</evidence>
<evidence type="ECO:0000256" key="7">
    <source>
        <dbReference type="ARBA" id="ARBA00023034"/>
    </source>
</evidence>
<dbReference type="AlphaFoldDB" id="A0A9P6PSF9"/>
<evidence type="ECO:0000256" key="3">
    <source>
        <dbReference type="ARBA" id="ARBA00022448"/>
    </source>
</evidence>
<dbReference type="SUPFAM" id="SSF47661">
    <property type="entry name" value="t-snare proteins"/>
    <property type="match status" value="1"/>
</dbReference>
<evidence type="ECO:0000256" key="9">
    <source>
        <dbReference type="ARBA" id="ARBA00023136"/>
    </source>
</evidence>
<evidence type="ECO:0000256" key="4">
    <source>
        <dbReference type="ARBA" id="ARBA00022692"/>
    </source>
</evidence>
<organism evidence="13 14">
    <name type="scientific">Actinomortierella ambigua</name>
    <dbReference type="NCBI Taxonomy" id="1343610"/>
    <lineage>
        <taxon>Eukaryota</taxon>
        <taxon>Fungi</taxon>
        <taxon>Fungi incertae sedis</taxon>
        <taxon>Mucoromycota</taxon>
        <taxon>Mortierellomycotina</taxon>
        <taxon>Mortierellomycetes</taxon>
        <taxon>Mortierellales</taxon>
        <taxon>Mortierellaceae</taxon>
        <taxon>Actinomortierella</taxon>
    </lineage>
</organism>